<dbReference type="Pfam" id="PF10046">
    <property type="entry name" value="BLOC1_2"/>
    <property type="match status" value="1"/>
</dbReference>
<dbReference type="GO" id="GO:0043015">
    <property type="term" value="F:gamma-tubulin binding"/>
    <property type="evidence" value="ECO:0007669"/>
    <property type="project" value="TreeGrafter"/>
</dbReference>
<proteinExistence type="inferred from homology"/>
<evidence type="ECO:0000313" key="3">
    <source>
        <dbReference type="EMBL" id="CAD9139673.1"/>
    </source>
</evidence>
<feature type="compositionally biased region" description="Low complexity" evidence="2">
    <location>
        <begin position="1"/>
        <end position="15"/>
    </location>
</feature>
<evidence type="ECO:0008006" key="4">
    <source>
        <dbReference type="Google" id="ProtNLM"/>
    </source>
</evidence>
<reference evidence="3" key="1">
    <citation type="submission" date="2021-01" db="EMBL/GenBank/DDBJ databases">
        <authorList>
            <person name="Corre E."/>
            <person name="Pelletier E."/>
            <person name="Niang G."/>
            <person name="Scheremetjew M."/>
            <person name="Finn R."/>
            <person name="Kale V."/>
            <person name="Holt S."/>
            <person name="Cochrane G."/>
            <person name="Meng A."/>
            <person name="Brown T."/>
            <person name="Cohen L."/>
        </authorList>
    </citation>
    <scope>NUCLEOTIDE SEQUENCE</scope>
    <source>
        <strain evidence="3">CCAP 1951/1</strain>
    </source>
</reference>
<accession>A0A7S1MTJ0</accession>
<dbReference type="GO" id="GO:0099078">
    <property type="term" value="C:BORC complex"/>
    <property type="evidence" value="ECO:0007669"/>
    <property type="project" value="TreeGrafter"/>
</dbReference>
<dbReference type="EMBL" id="HBGF01040294">
    <property type="protein sequence ID" value="CAD9139673.1"/>
    <property type="molecule type" value="Transcribed_RNA"/>
</dbReference>
<feature type="region of interest" description="Disordered" evidence="2">
    <location>
        <begin position="1"/>
        <end position="30"/>
    </location>
</feature>
<comment type="similarity">
    <text evidence="1">Belongs to the BLOC1S2 family.</text>
</comment>
<organism evidence="3">
    <name type="scientific">Neobodo designis</name>
    <name type="common">Flagellated protozoan</name>
    <name type="synonym">Bodo designis</name>
    <dbReference type="NCBI Taxonomy" id="312471"/>
    <lineage>
        <taxon>Eukaryota</taxon>
        <taxon>Discoba</taxon>
        <taxon>Euglenozoa</taxon>
        <taxon>Kinetoplastea</taxon>
        <taxon>Metakinetoplastina</taxon>
        <taxon>Neobodonida</taxon>
        <taxon>Neobodo</taxon>
    </lineage>
</organism>
<gene>
    <name evidence="3" type="ORF">NDES1114_LOCUS26984</name>
</gene>
<dbReference type="PANTHER" id="PTHR46479:SF1">
    <property type="entry name" value="BIOGENESIS OF LYSOSOME-RELATED ORGANELLES COMPLEX 1 SUBUNIT 2"/>
    <property type="match status" value="1"/>
</dbReference>
<dbReference type="GO" id="GO:0016197">
    <property type="term" value="P:endosomal transport"/>
    <property type="evidence" value="ECO:0007669"/>
    <property type="project" value="TreeGrafter"/>
</dbReference>
<dbReference type="AlphaFoldDB" id="A0A7S1MTJ0"/>
<dbReference type="PANTHER" id="PTHR46479">
    <property type="entry name" value="BIOGENESIS OF LYSOSOME-RELATED ORGANELLES COMPLEX 1 SUBUNIT 2"/>
    <property type="match status" value="1"/>
</dbReference>
<dbReference type="InterPro" id="IPR019269">
    <property type="entry name" value="BLOC1_su2"/>
</dbReference>
<dbReference type="GO" id="GO:0032418">
    <property type="term" value="P:lysosome localization"/>
    <property type="evidence" value="ECO:0007669"/>
    <property type="project" value="TreeGrafter"/>
</dbReference>
<name>A0A7S1MTJ0_NEODS</name>
<protein>
    <recommendedName>
        <fullName evidence="4">Biogenesis of lysosome-related organelles complex 1 subunit 2</fullName>
    </recommendedName>
</protein>
<dbReference type="GO" id="GO:0000930">
    <property type="term" value="C:gamma-tubulin complex"/>
    <property type="evidence" value="ECO:0007669"/>
    <property type="project" value="TreeGrafter"/>
</dbReference>
<evidence type="ECO:0000256" key="1">
    <source>
        <dbReference type="ARBA" id="ARBA00008468"/>
    </source>
</evidence>
<dbReference type="GO" id="GO:0031083">
    <property type="term" value="C:BLOC-1 complex"/>
    <property type="evidence" value="ECO:0007669"/>
    <property type="project" value="TreeGrafter"/>
</dbReference>
<sequence>MADAAAPAGSSGPSPAETPRSSMGPATGGPMAEAELAKFYTHVGRLAECEMRVLAEDWTFLGEVNAMHAARFSELCSDADHVLRAVGDVKAKIAELPEYFKLIDDLDGSLAALEAAAVKLDQYSRALEKRFASQ</sequence>
<evidence type="ECO:0000256" key="2">
    <source>
        <dbReference type="SAM" id="MobiDB-lite"/>
    </source>
</evidence>